<proteinExistence type="predicted"/>
<organism evidence="1">
    <name type="scientific">Brugia timori</name>
    <dbReference type="NCBI Taxonomy" id="42155"/>
    <lineage>
        <taxon>Eukaryota</taxon>
        <taxon>Metazoa</taxon>
        <taxon>Ecdysozoa</taxon>
        <taxon>Nematoda</taxon>
        <taxon>Chromadorea</taxon>
        <taxon>Rhabditida</taxon>
        <taxon>Spirurina</taxon>
        <taxon>Spiruromorpha</taxon>
        <taxon>Filarioidea</taxon>
        <taxon>Onchocercidae</taxon>
        <taxon>Brugia</taxon>
    </lineage>
</organism>
<evidence type="ECO:0000313" key="1">
    <source>
        <dbReference type="WBParaSite" id="BTMF_0001672801-mRNA-1"/>
    </source>
</evidence>
<name>A0A0R3R9L5_9BILA</name>
<accession>A0A0R3R9L5</accession>
<dbReference type="WBParaSite" id="BTMF_0001672801-mRNA-1">
    <property type="protein sequence ID" value="BTMF_0001672801-mRNA-1"/>
    <property type="gene ID" value="BTMF_0001672801"/>
</dbReference>
<sequence>MTTILKSLLEKFKAKSFKFIFRVKVIRNYCNHYYSLFYLIMQIAA</sequence>
<protein>
    <submittedName>
        <fullName evidence="1">Uncharacterized protein</fullName>
    </submittedName>
</protein>
<dbReference type="AlphaFoldDB" id="A0A0R3R9L5"/>
<reference evidence="1" key="1">
    <citation type="submission" date="2017-02" db="UniProtKB">
        <authorList>
            <consortium name="WormBaseParasite"/>
        </authorList>
    </citation>
    <scope>IDENTIFICATION</scope>
</reference>